<feature type="region of interest" description="Disordered" evidence="1">
    <location>
        <begin position="112"/>
        <end position="155"/>
    </location>
</feature>
<evidence type="ECO:0000313" key="5">
    <source>
        <dbReference type="Proteomes" id="UP000265427"/>
    </source>
</evidence>
<feature type="signal peptide" evidence="3">
    <location>
        <begin position="1"/>
        <end position="19"/>
    </location>
</feature>
<evidence type="ECO:0000313" key="4">
    <source>
        <dbReference type="EMBL" id="RHX97449.1"/>
    </source>
</evidence>
<keyword evidence="3" id="KW-0732">Signal</keyword>
<proteinExistence type="predicted"/>
<name>A0A396ZPH0_APHAT</name>
<protein>
    <submittedName>
        <fullName evidence="4">Uncharacterized protein</fullName>
    </submittedName>
</protein>
<evidence type="ECO:0000256" key="3">
    <source>
        <dbReference type="SAM" id="SignalP"/>
    </source>
</evidence>
<reference evidence="4 5" key="1">
    <citation type="submission" date="2018-08" db="EMBL/GenBank/DDBJ databases">
        <title>Aphanomyces genome sequencing and annotation.</title>
        <authorList>
            <person name="Minardi D."/>
            <person name="Oidtmann B."/>
            <person name="Van Der Giezen M."/>
            <person name="Studholme D.J."/>
        </authorList>
    </citation>
    <scope>NUCLEOTIDE SEQUENCE [LARGE SCALE GENOMIC DNA]</scope>
    <source>
        <strain evidence="4 5">Kv</strain>
    </source>
</reference>
<dbReference type="Proteomes" id="UP000265427">
    <property type="component" value="Unassembled WGS sequence"/>
</dbReference>
<comment type="caution">
    <text evidence="4">The sequence shown here is derived from an EMBL/GenBank/DDBJ whole genome shotgun (WGS) entry which is preliminary data.</text>
</comment>
<feature type="transmembrane region" description="Helical" evidence="2">
    <location>
        <begin position="231"/>
        <end position="255"/>
    </location>
</feature>
<gene>
    <name evidence="4" type="ORF">DYB36_008674</name>
</gene>
<organism evidence="4 5">
    <name type="scientific">Aphanomyces astaci</name>
    <name type="common">Crayfish plague agent</name>
    <dbReference type="NCBI Taxonomy" id="112090"/>
    <lineage>
        <taxon>Eukaryota</taxon>
        <taxon>Sar</taxon>
        <taxon>Stramenopiles</taxon>
        <taxon>Oomycota</taxon>
        <taxon>Saprolegniomycetes</taxon>
        <taxon>Saprolegniales</taxon>
        <taxon>Verrucalvaceae</taxon>
        <taxon>Aphanomyces</taxon>
    </lineage>
</organism>
<dbReference type="EMBL" id="QUSZ01011295">
    <property type="protein sequence ID" value="RHX97449.1"/>
    <property type="molecule type" value="Genomic_DNA"/>
</dbReference>
<accession>A0A396ZPH0</accession>
<sequence length="286" mass="30275">MKWSLLIVTLLLLSDSLESISTHKQKNALGRARRAALGQSKSASKPRMFMKASPSGPTTLKSQCFGYGLVPSASGGHYGACDGYALMPQPSCVARGSVCTAYKLVPARDVHYDPSHPSSQDGGYGDIGTPYNTPPVSSSTYPPSTTYPTEPTTTKFHYPPVPPVETPFSSTYPPISHPPVVTPPADTTYPPQPPVAYPTTTPPTHYGHPTTTIKPDNAYGGSSTEHPSEALSGGAVAGIVIGCCAAVGCAGVLFYMKKKQKKREEEMFTQGHNDVEDPAHTGYAAM</sequence>
<evidence type="ECO:0000256" key="2">
    <source>
        <dbReference type="SAM" id="Phobius"/>
    </source>
</evidence>
<keyword evidence="2" id="KW-0472">Membrane</keyword>
<keyword evidence="2" id="KW-1133">Transmembrane helix</keyword>
<keyword evidence="2" id="KW-0812">Transmembrane</keyword>
<feature type="chain" id="PRO_5017379317" evidence="3">
    <location>
        <begin position="20"/>
        <end position="286"/>
    </location>
</feature>
<feature type="compositionally biased region" description="Low complexity" evidence="1">
    <location>
        <begin position="129"/>
        <end position="154"/>
    </location>
</feature>
<dbReference type="AlphaFoldDB" id="A0A396ZPH0"/>
<evidence type="ECO:0000256" key="1">
    <source>
        <dbReference type="SAM" id="MobiDB-lite"/>
    </source>
</evidence>